<protein>
    <recommendedName>
        <fullName evidence="10">Odorant receptor</fullName>
    </recommendedName>
</protein>
<keyword evidence="5 10" id="KW-0552">Olfaction</keyword>
<comment type="similarity">
    <text evidence="10">Belongs to the insect chemoreceptor superfamily. Heteromeric odorant receptor channel (TC 1.A.69) family.</text>
</comment>
<name>A0ABP1N968_XYLVO</name>
<dbReference type="Pfam" id="PF02949">
    <property type="entry name" value="7tm_6"/>
    <property type="match status" value="1"/>
</dbReference>
<reference evidence="11 12" key="1">
    <citation type="submission" date="2024-08" db="EMBL/GenBank/DDBJ databases">
        <authorList>
            <person name="Will J Nash"/>
            <person name="Angela Man"/>
            <person name="Seanna McTaggart"/>
            <person name="Kendall Baker"/>
            <person name="Tom Barker"/>
            <person name="Leah Catchpole"/>
            <person name="Alex Durrant"/>
            <person name="Karim Gharbi"/>
            <person name="Naomi Irish"/>
            <person name="Gemy Kaithakottil"/>
            <person name="Debby Ku"/>
            <person name="Aaliyah Providence"/>
            <person name="Felix Shaw"/>
            <person name="David Swarbreck"/>
            <person name="Chris Watkins"/>
            <person name="Ann M. McCartney"/>
            <person name="Giulio Formenti"/>
            <person name="Alice Mouton"/>
            <person name="Noel Vella"/>
            <person name="Bjorn M von Reumont"/>
            <person name="Adriana Vella"/>
            <person name="Wilfried Haerty"/>
        </authorList>
    </citation>
    <scope>NUCLEOTIDE SEQUENCE [LARGE SCALE GENOMIC DNA]</scope>
</reference>
<organism evidence="11 12">
    <name type="scientific">Xylocopa violacea</name>
    <name type="common">Violet carpenter bee</name>
    <name type="synonym">Apis violacea</name>
    <dbReference type="NCBI Taxonomy" id="135666"/>
    <lineage>
        <taxon>Eukaryota</taxon>
        <taxon>Metazoa</taxon>
        <taxon>Ecdysozoa</taxon>
        <taxon>Arthropoda</taxon>
        <taxon>Hexapoda</taxon>
        <taxon>Insecta</taxon>
        <taxon>Pterygota</taxon>
        <taxon>Neoptera</taxon>
        <taxon>Endopterygota</taxon>
        <taxon>Hymenoptera</taxon>
        <taxon>Apocrita</taxon>
        <taxon>Aculeata</taxon>
        <taxon>Apoidea</taxon>
        <taxon>Anthophila</taxon>
        <taxon>Apidae</taxon>
        <taxon>Xylocopa</taxon>
        <taxon>Xylocopa</taxon>
    </lineage>
</organism>
<feature type="transmembrane region" description="Helical" evidence="10">
    <location>
        <begin position="261"/>
        <end position="279"/>
    </location>
</feature>
<keyword evidence="4 10" id="KW-0812">Transmembrane</keyword>
<evidence type="ECO:0000256" key="9">
    <source>
        <dbReference type="ARBA" id="ARBA00023224"/>
    </source>
</evidence>
<evidence type="ECO:0000256" key="7">
    <source>
        <dbReference type="ARBA" id="ARBA00023136"/>
    </source>
</evidence>
<keyword evidence="2" id="KW-1003">Cell membrane</keyword>
<comment type="caution">
    <text evidence="10">Lacks conserved residue(s) required for the propagation of feature annotation.</text>
</comment>
<dbReference type="EMBL" id="CAXAJV020001288">
    <property type="protein sequence ID" value="CAL7937535.1"/>
    <property type="molecule type" value="Genomic_DNA"/>
</dbReference>
<accession>A0ABP1N968</accession>
<evidence type="ECO:0000313" key="12">
    <source>
        <dbReference type="Proteomes" id="UP001642520"/>
    </source>
</evidence>
<feature type="transmembrane region" description="Helical" evidence="10">
    <location>
        <begin position="67"/>
        <end position="89"/>
    </location>
</feature>
<keyword evidence="8 10" id="KW-0675">Receptor</keyword>
<feature type="transmembrane region" description="Helical" evidence="10">
    <location>
        <begin position="124"/>
        <end position="145"/>
    </location>
</feature>
<dbReference type="PANTHER" id="PTHR21137:SF3">
    <property type="entry name" value="ODORANT RECEPTOR 30A-RELATED"/>
    <property type="match status" value="1"/>
</dbReference>
<evidence type="ECO:0000256" key="8">
    <source>
        <dbReference type="ARBA" id="ARBA00023170"/>
    </source>
</evidence>
<evidence type="ECO:0000256" key="10">
    <source>
        <dbReference type="RuleBase" id="RU351113"/>
    </source>
</evidence>
<gene>
    <name evidence="11" type="ORF">XYLVIOL_LOCUS2771</name>
</gene>
<feature type="transmembrane region" description="Helical" evidence="10">
    <location>
        <begin position="38"/>
        <end position="61"/>
    </location>
</feature>
<evidence type="ECO:0000256" key="6">
    <source>
        <dbReference type="ARBA" id="ARBA00022989"/>
    </source>
</evidence>
<feature type="transmembrane region" description="Helical" evidence="10">
    <location>
        <begin position="299"/>
        <end position="316"/>
    </location>
</feature>
<keyword evidence="6 10" id="KW-1133">Transmembrane helix</keyword>
<keyword evidence="7 10" id="KW-0472">Membrane</keyword>
<keyword evidence="12" id="KW-1185">Reference proteome</keyword>
<evidence type="ECO:0000256" key="4">
    <source>
        <dbReference type="ARBA" id="ARBA00022692"/>
    </source>
</evidence>
<sequence length="403" mass="46999">MQRIEYTDVSIKWTVFLLKVCGIWLTENTVQQRHRRIFIAYTAFALIFGAYLNIVDIYYSWGDLGHCIFLINNTLCIVLAMFKLCMLTVRRTEFIQITHYAQKHFWHLNYNQDEQMLFTKCVKLCKLWVVAVYIMTQCALTSYIITPISVNMGRNKSDRVLPFRMWVDLPMSVTPYYELMFILQLVCVYHIGAAYVCTECFVCLLNMHTVCQFRMLQLRLMNVCSVVDKELDSIDHANAYYTALKKCIRDHQSLLEFCDKLNVVYTLPILGHVVVFSMLMCFDTYEIFLADVSTWSRNIFLFHMIGSFIHIIFFTYSCHGLLEESMNVCTATYSGLWTKLPMNKVGQTLRSDLKMIMMRSLRPCCLTAGGFFRVSLETSTALMSSTMSYFTLMRESSKNADKD</sequence>
<evidence type="ECO:0000256" key="1">
    <source>
        <dbReference type="ARBA" id="ARBA00004651"/>
    </source>
</evidence>
<evidence type="ECO:0000256" key="2">
    <source>
        <dbReference type="ARBA" id="ARBA00022475"/>
    </source>
</evidence>
<comment type="subcellular location">
    <subcellularLocation>
        <location evidence="1 10">Cell membrane</location>
        <topology evidence="1 10">Multi-pass membrane protein</topology>
    </subcellularLocation>
</comment>
<dbReference type="InterPro" id="IPR004117">
    <property type="entry name" value="7tm6_olfct_rcpt"/>
</dbReference>
<keyword evidence="9 10" id="KW-0807">Transducer</keyword>
<evidence type="ECO:0000313" key="11">
    <source>
        <dbReference type="EMBL" id="CAL7937535.1"/>
    </source>
</evidence>
<proteinExistence type="inferred from homology"/>
<comment type="caution">
    <text evidence="11">The sequence shown here is derived from an EMBL/GenBank/DDBJ whole genome shotgun (WGS) entry which is preliminary data.</text>
</comment>
<dbReference type="Proteomes" id="UP001642520">
    <property type="component" value="Unassembled WGS sequence"/>
</dbReference>
<dbReference type="PANTHER" id="PTHR21137">
    <property type="entry name" value="ODORANT RECEPTOR"/>
    <property type="match status" value="1"/>
</dbReference>
<keyword evidence="3 10" id="KW-0716">Sensory transduction</keyword>
<evidence type="ECO:0000256" key="5">
    <source>
        <dbReference type="ARBA" id="ARBA00022725"/>
    </source>
</evidence>
<evidence type="ECO:0000256" key="3">
    <source>
        <dbReference type="ARBA" id="ARBA00022606"/>
    </source>
</evidence>
<feature type="transmembrane region" description="Helical" evidence="10">
    <location>
        <begin position="179"/>
        <end position="205"/>
    </location>
</feature>